<comment type="catalytic activity">
    <reaction evidence="8">
        <text>Couples ATP hydrolysis with the unwinding of duplex DNA by translocating in the 3'-5' direction.</text>
        <dbReference type="EC" id="5.6.2.4"/>
    </reaction>
</comment>
<accession>A0A9C7GDZ0</accession>
<dbReference type="AlphaFoldDB" id="A0A9C7GDZ0"/>
<dbReference type="EMBL" id="CAKJTG010000046">
    <property type="protein sequence ID" value="CAG9610669.1"/>
    <property type="molecule type" value="Genomic_DNA"/>
</dbReference>
<evidence type="ECO:0000313" key="15">
    <source>
        <dbReference type="Proteomes" id="UP000789845"/>
    </source>
</evidence>
<dbReference type="GO" id="GO:0016787">
    <property type="term" value="F:hydrolase activity"/>
    <property type="evidence" value="ECO:0007669"/>
    <property type="project" value="UniProtKB-UniRule"/>
</dbReference>
<dbReference type="GO" id="GO:0005524">
    <property type="term" value="F:ATP binding"/>
    <property type="evidence" value="ECO:0007669"/>
    <property type="project" value="UniProtKB-UniRule"/>
</dbReference>
<comment type="similarity">
    <text evidence="1">Belongs to the helicase family. UvrD subfamily.</text>
</comment>
<dbReference type="InterPro" id="IPR014016">
    <property type="entry name" value="UvrD-like_ATP-bd"/>
</dbReference>
<dbReference type="GO" id="GO:0003677">
    <property type="term" value="F:DNA binding"/>
    <property type="evidence" value="ECO:0007669"/>
    <property type="project" value="UniProtKB-KW"/>
</dbReference>
<dbReference type="InterPro" id="IPR014017">
    <property type="entry name" value="DNA_helicase_UvrD-like_C"/>
</dbReference>
<evidence type="ECO:0000256" key="5">
    <source>
        <dbReference type="ARBA" id="ARBA00022840"/>
    </source>
</evidence>
<feature type="domain" description="UvrD-like helicase ATP-binding" evidence="12">
    <location>
        <begin position="136"/>
        <end position="415"/>
    </location>
</feature>
<dbReference type="SUPFAM" id="SSF52540">
    <property type="entry name" value="P-loop containing nucleoside triphosphate hydrolases"/>
    <property type="match status" value="1"/>
</dbReference>
<keyword evidence="3 11" id="KW-0378">Hydrolase</keyword>
<feature type="binding site" evidence="11">
    <location>
        <begin position="157"/>
        <end position="164"/>
    </location>
    <ligand>
        <name>ATP</name>
        <dbReference type="ChEBI" id="CHEBI:30616"/>
    </ligand>
</feature>
<dbReference type="PANTHER" id="PTHR11070">
    <property type="entry name" value="UVRD / RECB / PCRA DNA HELICASE FAMILY MEMBER"/>
    <property type="match status" value="1"/>
</dbReference>
<dbReference type="RefSeq" id="WP_230499029.1">
    <property type="nucleotide sequence ID" value="NZ_CAKJTG010000046.1"/>
</dbReference>
<reference evidence="14" key="1">
    <citation type="submission" date="2021-10" db="EMBL/GenBank/DDBJ databases">
        <authorList>
            <person name="Criscuolo A."/>
        </authorList>
    </citation>
    <scope>NUCLEOTIDE SEQUENCE</scope>
    <source>
        <strain evidence="14">CIP111885</strain>
    </source>
</reference>
<name>A0A9C7GDZ0_9BACI</name>
<evidence type="ECO:0000256" key="1">
    <source>
        <dbReference type="ARBA" id="ARBA00009922"/>
    </source>
</evidence>
<dbReference type="Gene3D" id="1.10.486.10">
    <property type="entry name" value="PCRA, domain 4"/>
    <property type="match status" value="1"/>
</dbReference>
<evidence type="ECO:0000256" key="4">
    <source>
        <dbReference type="ARBA" id="ARBA00022806"/>
    </source>
</evidence>
<evidence type="ECO:0000256" key="3">
    <source>
        <dbReference type="ARBA" id="ARBA00022801"/>
    </source>
</evidence>
<dbReference type="Gene3D" id="1.10.10.160">
    <property type="match status" value="1"/>
</dbReference>
<dbReference type="GO" id="GO:0043138">
    <property type="term" value="F:3'-5' DNA helicase activity"/>
    <property type="evidence" value="ECO:0007669"/>
    <property type="project" value="UniProtKB-EC"/>
</dbReference>
<evidence type="ECO:0000256" key="7">
    <source>
        <dbReference type="ARBA" id="ARBA00023235"/>
    </source>
</evidence>
<gene>
    <name evidence="14" type="primary">yjcD</name>
    <name evidence="14" type="ORF">NEOCIP111885_04444</name>
</gene>
<dbReference type="InterPro" id="IPR013986">
    <property type="entry name" value="DExx_box_DNA_helicase_dom_sf"/>
</dbReference>
<evidence type="ECO:0000256" key="6">
    <source>
        <dbReference type="ARBA" id="ARBA00023125"/>
    </source>
</evidence>
<dbReference type="GO" id="GO:0033202">
    <property type="term" value="C:DNA helicase complex"/>
    <property type="evidence" value="ECO:0007669"/>
    <property type="project" value="TreeGrafter"/>
</dbReference>
<keyword evidence="6" id="KW-0238">DNA-binding</keyword>
<comment type="catalytic activity">
    <reaction evidence="10">
        <text>ATP + H2O = ADP + phosphate + H(+)</text>
        <dbReference type="Rhea" id="RHEA:13065"/>
        <dbReference type="ChEBI" id="CHEBI:15377"/>
        <dbReference type="ChEBI" id="CHEBI:15378"/>
        <dbReference type="ChEBI" id="CHEBI:30616"/>
        <dbReference type="ChEBI" id="CHEBI:43474"/>
        <dbReference type="ChEBI" id="CHEBI:456216"/>
        <dbReference type="EC" id="5.6.2.4"/>
    </reaction>
</comment>
<protein>
    <recommendedName>
        <fullName evidence="9">DNA 3'-5' helicase</fullName>
        <ecNumber evidence="9">5.6.2.4</ecNumber>
    </recommendedName>
</protein>
<dbReference type="InterPro" id="IPR000212">
    <property type="entry name" value="DNA_helicase_UvrD/REP"/>
</dbReference>
<dbReference type="Proteomes" id="UP000789845">
    <property type="component" value="Unassembled WGS sequence"/>
</dbReference>
<evidence type="ECO:0000256" key="8">
    <source>
        <dbReference type="ARBA" id="ARBA00034617"/>
    </source>
</evidence>
<feature type="domain" description="UvrD-like helicase C-terminal" evidence="13">
    <location>
        <begin position="416"/>
        <end position="683"/>
    </location>
</feature>
<evidence type="ECO:0000256" key="11">
    <source>
        <dbReference type="PROSITE-ProRule" id="PRU00560"/>
    </source>
</evidence>
<dbReference type="PROSITE" id="PS51198">
    <property type="entry name" value="UVRD_HELICASE_ATP_BIND"/>
    <property type="match status" value="1"/>
</dbReference>
<dbReference type="Gene3D" id="3.40.50.300">
    <property type="entry name" value="P-loop containing nucleotide triphosphate hydrolases"/>
    <property type="match status" value="2"/>
</dbReference>
<proteinExistence type="inferred from homology"/>
<evidence type="ECO:0000259" key="12">
    <source>
        <dbReference type="PROSITE" id="PS51198"/>
    </source>
</evidence>
<sequence length="761" mass="87990">MKTAIYRQETINIENYPRELFHQLYLAGKKETLFCSVCQKPVQLYLGMKRDPYFFHSNSSLNDCKGTEAPVQVTEVSIEQNGFIIPKSRSISDTQTRQPSFRKAKLLPIKASFSKNNPAKANISDSYVQRLFHSEIPLDYNQLQAVLESDRPLLVLSGAGSGKTRVLTTKTAYLINEKRVEPKTLMLVTFTAKAANEMKQRLQSYPDMNFTQINQLVTGTFHSIFYRILMHHQPDQWNFEKILNKDWQKERIIRDAGKELELNEKEFAFDLALQQIGFWKNSLLLPHEVKTESKWEEQVAFLYKKYEETKKKNELFDFDDMLVGCYQLFSENPSLLERYQQRFQYFLIDEFQDINKVQYELIKLLSRIHKNVIAVGDDDQSIYAFRGSDPDYLIHFERDFPNAKVIKLEENYRSSHEIVSTANEVISHNKKRRAKVMKAQFSLEKPPAIFFPLDEEEEATMIVTEIQEKIANGAKPSDFAILFRTNASARAIFERLVTSSLPFRITQDAESFYDRFIPRSVLAYLKLSMNEDDADALNTILPSLFLKQSVLRDLKAESILNDCSLIEALSLINTGFSFQDKKLKLFPSIIRSLKQLSPVMAIDRITKDIGFEDYLKKRGSEGNKLEKGSDDIKDLKVSAKSFGNLQEFLLHAEHMSAQNKEMKKISKNIDNAITLSTIHRAKGLEYDSVFVLGVVDGSIPHDFALEEFRNGNVDALEEERRLLYVAMTRAKHHLYLSILENRRGKIANRSRFLTNLLKKPK</sequence>
<keyword evidence="4 11" id="KW-0347">Helicase</keyword>
<dbReference type="CDD" id="cd18807">
    <property type="entry name" value="SF1_C_UvrD"/>
    <property type="match status" value="1"/>
</dbReference>
<comment type="caution">
    <text evidence="14">The sequence shown here is derived from an EMBL/GenBank/DDBJ whole genome shotgun (WGS) entry which is preliminary data.</text>
</comment>
<dbReference type="GO" id="GO:0000725">
    <property type="term" value="P:recombinational repair"/>
    <property type="evidence" value="ECO:0007669"/>
    <property type="project" value="TreeGrafter"/>
</dbReference>
<organism evidence="14 15">
    <name type="scientific">Pseudoneobacillus rhizosphaerae</name>
    <dbReference type="NCBI Taxonomy" id="2880968"/>
    <lineage>
        <taxon>Bacteria</taxon>
        <taxon>Bacillati</taxon>
        <taxon>Bacillota</taxon>
        <taxon>Bacilli</taxon>
        <taxon>Bacillales</taxon>
        <taxon>Bacillaceae</taxon>
        <taxon>Pseudoneobacillus</taxon>
    </lineage>
</organism>
<keyword evidence="2 11" id="KW-0547">Nucleotide-binding</keyword>
<dbReference type="CDD" id="cd17932">
    <property type="entry name" value="DEXQc_UvrD"/>
    <property type="match status" value="1"/>
</dbReference>
<dbReference type="PANTHER" id="PTHR11070:SF2">
    <property type="entry name" value="ATP-DEPENDENT DNA HELICASE SRS2"/>
    <property type="match status" value="1"/>
</dbReference>
<dbReference type="GO" id="GO:0005829">
    <property type="term" value="C:cytosol"/>
    <property type="evidence" value="ECO:0007669"/>
    <property type="project" value="TreeGrafter"/>
</dbReference>
<evidence type="ECO:0000256" key="9">
    <source>
        <dbReference type="ARBA" id="ARBA00034808"/>
    </source>
</evidence>
<dbReference type="EC" id="5.6.2.4" evidence="9"/>
<dbReference type="Pfam" id="PF00580">
    <property type="entry name" value="UvrD-helicase"/>
    <property type="match status" value="1"/>
</dbReference>
<evidence type="ECO:0000313" key="14">
    <source>
        <dbReference type="EMBL" id="CAG9610669.1"/>
    </source>
</evidence>
<dbReference type="Pfam" id="PF13361">
    <property type="entry name" value="UvrD_C"/>
    <property type="match status" value="1"/>
</dbReference>
<keyword evidence="15" id="KW-1185">Reference proteome</keyword>
<evidence type="ECO:0000256" key="10">
    <source>
        <dbReference type="ARBA" id="ARBA00048988"/>
    </source>
</evidence>
<dbReference type="PROSITE" id="PS51217">
    <property type="entry name" value="UVRD_HELICASE_CTER"/>
    <property type="match status" value="1"/>
</dbReference>
<dbReference type="InterPro" id="IPR027417">
    <property type="entry name" value="P-loop_NTPase"/>
</dbReference>
<evidence type="ECO:0000256" key="2">
    <source>
        <dbReference type="ARBA" id="ARBA00022741"/>
    </source>
</evidence>
<keyword evidence="7" id="KW-0413">Isomerase</keyword>
<evidence type="ECO:0000259" key="13">
    <source>
        <dbReference type="PROSITE" id="PS51217"/>
    </source>
</evidence>
<keyword evidence="5 11" id="KW-0067">ATP-binding</keyword>